<dbReference type="GO" id="GO:0042597">
    <property type="term" value="C:periplasmic space"/>
    <property type="evidence" value="ECO:0007669"/>
    <property type="project" value="UniProtKB-ARBA"/>
</dbReference>
<dbReference type="InterPro" id="IPR000914">
    <property type="entry name" value="SBP_5_dom"/>
</dbReference>
<evidence type="ECO:0000313" key="3">
    <source>
        <dbReference type="EMBL" id="MBG6085525.1"/>
    </source>
</evidence>
<dbReference type="SUPFAM" id="SSF53850">
    <property type="entry name" value="Periplasmic binding protein-like II"/>
    <property type="match status" value="1"/>
</dbReference>
<gene>
    <name evidence="3" type="ORF">IW252_002292</name>
</gene>
<dbReference type="InterPro" id="IPR039424">
    <property type="entry name" value="SBP_5"/>
</dbReference>
<dbReference type="Gene3D" id="3.40.190.10">
    <property type="entry name" value="Periplasmic binding protein-like II"/>
    <property type="match status" value="1"/>
</dbReference>
<dbReference type="GO" id="GO:0015833">
    <property type="term" value="P:peptide transport"/>
    <property type="evidence" value="ECO:0007669"/>
    <property type="project" value="TreeGrafter"/>
</dbReference>
<dbReference type="CDD" id="cd08501">
    <property type="entry name" value="PBP2_Lpqw"/>
    <property type="match status" value="1"/>
</dbReference>
<dbReference type="PANTHER" id="PTHR30290:SF65">
    <property type="entry name" value="MONOACYL PHOSPHATIDYLINOSITOL TETRAMANNOSIDE-BINDING PROTEIN LPQW-RELATED"/>
    <property type="match status" value="1"/>
</dbReference>
<dbReference type="InterPro" id="IPR030678">
    <property type="entry name" value="Peptide/Ni-bd"/>
</dbReference>
<dbReference type="EMBL" id="JADOTZ010000001">
    <property type="protein sequence ID" value="MBG6085525.1"/>
    <property type="molecule type" value="Genomic_DNA"/>
</dbReference>
<feature type="chain" id="PRO_5036997326" evidence="1">
    <location>
        <begin position="27"/>
        <end position="582"/>
    </location>
</feature>
<keyword evidence="4" id="KW-1185">Reference proteome</keyword>
<dbReference type="RefSeq" id="WP_196836703.1">
    <property type="nucleotide sequence ID" value="NZ_JADOTZ010000001.1"/>
</dbReference>
<dbReference type="PROSITE" id="PS51257">
    <property type="entry name" value="PROKAR_LIPOPROTEIN"/>
    <property type="match status" value="1"/>
</dbReference>
<name>A0A931D8C5_9MICC</name>
<evidence type="ECO:0000259" key="2">
    <source>
        <dbReference type="Pfam" id="PF00496"/>
    </source>
</evidence>
<proteinExistence type="predicted"/>
<evidence type="ECO:0000313" key="4">
    <source>
        <dbReference type="Proteomes" id="UP000625033"/>
    </source>
</evidence>
<dbReference type="AlphaFoldDB" id="A0A931D8C5"/>
<dbReference type="Pfam" id="PF00496">
    <property type="entry name" value="SBP_bac_5"/>
    <property type="match status" value="1"/>
</dbReference>
<dbReference type="GO" id="GO:1904680">
    <property type="term" value="F:peptide transmembrane transporter activity"/>
    <property type="evidence" value="ECO:0007669"/>
    <property type="project" value="TreeGrafter"/>
</dbReference>
<protein>
    <submittedName>
        <fullName evidence="3">Peptide/nickel transport system substrate-binding protein</fullName>
    </submittedName>
</protein>
<keyword evidence="1" id="KW-0732">Signal</keyword>
<organism evidence="3 4">
    <name type="scientific">Zhihengliuella flava</name>
    <dbReference type="NCBI Taxonomy" id="1285193"/>
    <lineage>
        <taxon>Bacteria</taxon>
        <taxon>Bacillati</taxon>
        <taxon>Actinomycetota</taxon>
        <taxon>Actinomycetes</taxon>
        <taxon>Micrococcales</taxon>
        <taxon>Micrococcaceae</taxon>
        <taxon>Zhihengliuella</taxon>
    </lineage>
</organism>
<dbReference type="Proteomes" id="UP000625033">
    <property type="component" value="Unassembled WGS sequence"/>
</dbReference>
<sequence length="582" mass="63508">MRLKRISKAVAAGAALGLMLSACAPADEGGEAGQGGGETAQVESIATTVGPNEFISYNGFTPETYSTYNSAIVDRLKVGFSYFDGEGVLQPNTDLGSYEMVSEDPMVIEYTINDNAAWSDGTPITVADVVMAWGVQNAEMTNADGDPLFNSVSQDMGTDVPEGPQGEPDGKTFTVEFAAPNPDWQLLTWLLDPAHVVAEQAGISTEDLVTAIREGDAEALAPVAEFWNTGWNTNPGELPEESMVPVSGPYKLKSWEPGQSVTLEANEEYYGEAMAPQNDELVFRFVAPDAMVQALENGDVNVIEPQATVDTLDQLEGIGDAVNVHQYDTLIWEHLDFNFGEGSVFADNLELREAFAMCVPRQQIVENLIQPLNPEAQVMNLREYFPFQDEYSEVEEYAYDGRYDEADVEGAKEILEANDAVGTEVRIGYSAPNPRRTDEVAMIKSSCDEAGFVIEDAGNADFFEPGGTQERGDYEVALFAWAGSGQIVSGENIYATDNPQNYGQYSNEEVDALWEEVRTSVDPEVHMEAKKDIEKILWDDLFGIPLFAHPGVGASSASIENVQGTPTQNGIVWNAYEWNRAE</sequence>
<comment type="caution">
    <text evidence="3">The sequence shown here is derived from an EMBL/GenBank/DDBJ whole genome shotgun (WGS) entry which is preliminary data.</text>
</comment>
<evidence type="ECO:0000256" key="1">
    <source>
        <dbReference type="SAM" id="SignalP"/>
    </source>
</evidence>
<dbReference type="Gene3D" id="3.10.105.10">
    <property type="entry name" value="Dipeptide-binding Protein, Domain 3"/>
    <property type="match status" value="1"/>
</dbReference>
<dbReference type="PANTHER" id="PTHR30290">
    <property type="entry name" value="PERIPLASMIC BINDING COMPONENT OF ABC TRANSPORTER"/>
    <property type="match status" value="1"/>
</dbReference>
<feature type="domain" description="Solute-binding protein family 5" evidence="2">
    <location>
        <begin position="100"/>
        <end position="484"/>
    </location>
</feature>
<accession>A0A931D8C5</accession>
<feature type="signal peptide" evidence="1">
    <location>
        <begin position="1"/>
        <end position="26"/>
    </location>
</feature>
<dbReference type="GO" id="GO:0043190">
    <property type="term" value="C:ATP-binding cassette (ABC) transporter complex"/>
    <property type="evidence" value="ECO:0007669"/>
    <property type="project" value="InterPro"/>
</dbReference>
<reference evidence="3" key="1">
    <citation type="submission" date="2020-11" db="EMBL/GenBank/DDBJ databases">
        <title>Sequencing the genomes of 1000 actinobacteria strains.</title>
        <authorList>
            <person name="Klenk H.-P."/>
        </authorList>
    </citation>
    <scope>NUCLEOTIDE SEQUENCE</scope>
    <source>
        <strain evidence="3">DSM 26152</strain>
    </source>
</reference>
<dbReference type="Gene3D" id="3.90.76.10">
    <property type="entry name" value="Dipeptide-binding Protein, Domain 1"/>
    <property type="match status" value="1"/>
</dbReference>
<dbReference type="PIRSF" id="PIRSF002741">
    <property type="entry name" value="MppA"/>
    <property type="match status" value="1"/>
</dbReference>